<accession>A0A0C2D1Z7</accession>
<dbReference type="AlphaFoldDB" id="A0A0C2D1Z7"/>
<comment type="caution">
    <text evidence="1">The sequence shown here is derived from an EMBL/GenBank/DDBJ whole genome shotgun (WGS) entry which is preliminary data.</text>
</comment>
<proteinExistence type="predicted"/>
<sequence>MGAVLQPTQGPYVSPFGPTIIGALPQPRDHERSLFAS</sequence>
<gene>
    <name evidence="1" type="ORF">DB30_03564</name>
</gene>
<organism evidence="1 2">
    <name type="scientific">Enhygromyxa salina</name>
    <dbReference type="NCBI Taxonomy" id="215803"/>
    <lineage>
        <taxon>Bacteria</taxon>
        <taxon>Pseudomonadati</taxon>
        <taxon>Myxococcota</taxon>
        <taxon>Polyangia</taxon>
        <taxon>Nannocystales</taxon>
        <taxon>Nannocystaceae</taxon>
        <taxon>Enhygromyxa</taxon>
    </lineage>
</organism>
<name>A0A0C2D1Z7_9BACT</name>
<dbReference type="EMBL" id="JMCC02000028">
    <property type="protein sequence ID" value="KIG17251.1"/>
    <property type="molecule type" value="Genomic_DNA"/>
</dbReference>
<evidence type="ECO:0000313" key="1">
    <source>
        <dbReference type="EMBL" id="KIG17251.1"/>
    </source>
</evidence>
<evidence type="ECO:0000313" key="2">
    <source>
        <dbReference type="Proteomes" id="UP000031599"/>
    </source>
</evidence>
<reference evidence="1 2" key="1">
    <citation type="submission" date="2014-12" db="EMBL/GenBank/DDBJ databases">
        <title>Genome assembly of Enhygromyxa salina DSM 15201.</title>
        <authorList>
            <person name="Sharma G."/>
            <person name="Subramanian S."/>
        </authorList>
    </citation>
    <scope>NUCLEOTIDE SEQUENCE [LARGE SCALE GENOMIC DNA]</scope>
    <source>
        <strain evidence="1 2">DSM 15201</strain>
    </source>
</reference>
<protein>
    <submittedName>
        <fullName evidence="1">Uncharacterized protein</fullName>
    </submittedName>
</protein>
<dbReference type="Proteomes" id="UP000031599">
    <property type="component" value="Unassembled WGS sequence"/>
</dbReference>